<reference evidence="2 3" key="1">
    <citation type="submission" date="2018-06" db="EMBL/GenBank/DDBJ databases">
        <title>Extensive metabolic versatility and redundancy in microbially diverse, dynamic hydrothermal sediments.</title>
        <authorList>
            <person name="Dombrowski N."/>
            <person name="Teske A."/>
            <person name="Baker B.J."/>
        </authorList>
    </citation>
    <scope>NUCLEOTIDE SEQUENCE [LARGE SCALE GENOMIC DNA]</scope>
    <source>
        <strain evidence="2">B35_G9</strain>
    </source>
</reference>
<organism evidence="2 3">
    <name type="scientific">candidate division TA06 bacterium</name>
    <dbReference type="NCBI Taxonomy" id="2250710"/>
    <lineage>
        <taxon>Bacteria</taxon>
        <taxon>Bacteria division TA06</taxon>
    </lineage>
</organism>
<name>A0A660S7R2_UNCT6</name>
<gene>
    <name evidence="2" type="ORF">DRP44_04810</name>
</gene>
<keyword evidence="2" id="KW-0378">Hydrolase</keyword>
<dbReference type="Proteomes" id="UP000282321">
    <property type="component" value="Unassembled WGS sequence"/>
</dbReference>
<evidence type="ECO:0000259" key="1">
    <source>
        <dbReference type="PROSITE" id="PS51832"/>
    </source>
</evidence>
<dbReference type="EMBL" id="QNBC01000056">
    <property type="protein sequence ID" value="RKX66087.1"/>
    <property type="molecule type" value="Genomic_DNA"/>
</dbReference>
<dbReference type="SUPFAM" id="SSF109604">
    <property type="entry name" value="HD-domain/PDEase-like"/>
    <property type="match status" value="1"/>
</dbReference>
<dbReference type="PANTHER" id="PTHR43155">
    <property type="entry name" value="CYCLIC DI-GMP PHOSPHODIESTERASE PA4108-RELATED"/>
    <property type="match status" value="1"/>
</dbReference>
<feature type="domain" description="HD-GYP" evidence="1">
    <location>
        <begin position="1"/>
        <end position="106"/>
    </location>
</feature>
<dbReference type="Pfam" id="PF13487">
    <property type="entry name" value="HD_5"/>
    <property type="match status" value="1"/>
</dbReference>
<protein>
    <submittedName>
        <fullName evidence="2">Phosphohydrolase</fullName>
    </submittedName>
</protein>
<dbReference type="CDD" id="cd00077">
    <property type="entry name" value="HDc"/>
    <property type="match status" value="1"/>
</dbReference>
<comment type="caution">
    <text evidence="2">The sequence shown here is derived from an EMBL/GenBank/DDBJ whole genome shotgun (WGS) entry which is preliminary data.</text>
</comment>
<dbReference type="Gene3D" id="1.10.3210.10">
    <property type="entry name" value="Hypothetical protein af1432"/>
    <property type="match status" value="1"/>
</dbReference>
<accession>A0A660S7R2</accession>
<dbReference type="PROSITE" id="PS51832">
    <property type="entry name" value="HD_GYP"/>
    <property type="match status" value="1"/>
</dbReference>
<dbReference type="InterPro" id="IPR037522">
    <property type="entry name" value="HD_GYP_dom"/>
</dbReference>
<proteinExistence type="predicted"/>
<dbReference type="InterPro" id="IPR003607">
    <property type="entry name" value="HD/PDEase_dom"/>
</dbReference>
<feature type="non-terminal residue" evidence="2">
    <location>
        <position position="1"/>
    </location>
</feature>
<dbReference type="AlphaFoldDB" id="A0A660S7R2"/>
<evidence type="ECO:0000313" key="3">
    <source>
        <dbReference type="Proteomes" id="UP000282321"/>
    </source>
</evidence>
<dbReference type="GO" id="GO:0016787">
    <property type="term" value="F:hydrolase activity"/>
    <property type="evidence" value="ECO:0007669"/>
    <property type="project" value="UniProtKB-KW"/>
</dbReference>
<sequence>KHPVTGEKILKYFIDNKDILRGVRNHHERYDGNGYPDRLKGKKIPLFARIICITDTFDALKTDRPYRKGKSTNEIVEIIKKQSGKQFDPEIANLFINLINEKQIIP</sequence>
<evidence type="ECO:0000313" key="2">
    <source>
        <dbReference type="EMBL" id="RKX66087.1"/>
    </source>
</evidence>